<sequence>MRFLPDIRQVAPHKCESSILSRQLAPLVGKRQQVCSKWWTPLFAHLWA</sequence>
<evidence type="ECO:0000313" key="1">
    <source>
        <dbReference type="EMBL" id="DAG03008.1"/>
    </source>
</evidence>
<proteinExistence type="predicted"/>
<name>A0A8S5V8I5_9CAUD</name>
<organism evidence="1">
    <name type="scientific">Myoviridae sp. ctBZY1</name>
    <dbReference type="NCBI Taxonomy" id="2825046"/>
    <lineage>
        <taxon>Viruses</taxon>
        <taxon>Duplodnaviria</taxon>
        <taxon>Heunggongvirae</taxon>
        <taxon>Uroviricota</taxon>
        <taxon>Caudoviricetes</taxon>
    </lineage>
</organism>
<protein>
    <submittedName>
        <fullName evidence="1">Uncharacterized protein</fullName>
    </submittedName>
</protein>
<dbReference type="EMBL" id="BK016221">
    <property type="protein sequence ID" value="DAG03008.1"/>
    <property type="molecule type" value="Genomic_DNA"/>
</dbReference>
<accession>A0A8S5V8I5</accession>
<reference evidence="1" key="1">
    <citation type="journal article" date="2021" name="Proc. Natl. Acad. Sci. U.S.A.">
        <title>A Catalog of Tens of Thousands of Viruses from Human Metagenomes Reveals Hidden Associations with Chronic Diseases.</title>
        <authorList>
            <person name="Tisza M.J."/>
            <person name="Buck C.B."/>
        </authorList>
    </citation>
    <scope>NUCLEOTIDE SEQUENCE</scope>
    <source>
        <strain evidence="1">CtBZY1</strain>
    </source>
</reference>